<proteinExistence type="predicted"/>
<comment type="caution">
    <text evidence="1">The sequence shown here is derived from an EMBL/GenBank/DDBJ whole genome shotgun (WGS) entry which is preliminary data.</text>
</comment>
<organism evidence="1 2">
    <name type="scientific">Arthrobacter psychrolactophilus</name>
    <dbReference type="NCBI Taxonomy" id="92442"/>
    <lineage>
        <taxon>Bacteria</taxon>
        <taxon>Bacillati</taxon>
        <taxon>Actinomycetota</taxon>
        <taxon>Actinomycetes</taxon>
        <taxon>Micrococcales</taxon>
        <taxon>Micrococcaceae</taxon>
        <taxon>Arthrobacter</taxon>
    </lineage>
</organism>
<evidence type="ECO:0000313" key="1">
    <source>
        <dbReference type="EMBL" id="PYI37610.1"/>
    </source>
</evidence>
<name>A0A2V5J575_9MICC</name>
<keyword evidence="2" id="KW-1185">Reference proteome</keyword>
<gene>
    <name evidence="1" type="ORF">CVS30_14510</name>
</gene>
<protein>
    <submittedName>
        <fullName evidence="1">Uncharacterized protein</fullName>
    </submittedName>
</protein>
<sequence length="274" mass="29330">MTPEASDIPPVQAALETHTIANGYFQIQMPSNWHLEMLDNVAGQVHGDSTASFKILAADGRQLAELRTGGEQIWGVNPMPGRANNTVFDTAGDGTFGSLNYAFLSYDGQPDTAEVVLTSLGTEATKTWDIRLPGLIYTGGSGNLSTALTNATMLPGVSESLRGAERFKAYARTNEYSDLKNTFLSFKQLKDVVKALPEAAPDGKCIGLQYSYDLGESGLTCDEAKNFLTQLLQEPIHAGTAGIDGVGYCTLPVPEKAGYCHVESTNASFDFSVK</sequence>
<accession>A0A2V5J575</accession>
<dbReference type="EMBL" id="QJVC01000019">
    <property type="protein sequence ID" value="PYI37610.1"/>
    <property type="molecule type" value="Genomic_DNA"/>
</dbReference>
<reference evidence="1 2" key="1">
    <citation type="submission" date="2018-05" db="EMBL/GenBank/DDBJ databases">
        <title>Genetic diversity of glacier-inhabiting Cryobacterium bacteria in China and description of Cryobacterium mengkeensis sp. nov. and Arthrobacter glacialis sp. nov.</title>
        <authorList>
            <person name="Liu Q."/>
            <person name="Xin Y.-H."/>
        </authorList>
    </citation>
    <scope>NUCLEOTIDE SEQUENCE [LARGE SCALE GENOMIC DNA]</scope>
    <source>
        <strain evidence="1 2">B7</strain>
    </source>
</reference>
<evidence type="ECO:0000313" key="2">
    <source>
        <dbReference type="Proteomes" id="UP000247980"/>
    </source>
</evidence>
<dbReference type="AlphaFoldDB" id="A0A2V5J575"/>
<dbReference type="Proteomes" id="UP000247980">
    <property type="component" value="Unassembled WGS sequence"/>
</dbReference>